<dbReference type="GO" id="GO:0016836">
    <property type="term" value="F:hydro-lyase activity"/>
    <property type="evidence" value="ECO:0007669"/>
    <property type="project" value="InterPro"/>
</dbReference>
<comment type="similarity">
    <text evidence="1">Belongs to the class-I fumarase family.</text>
</comment>
<dbReference type="PANTHER" id="PTHR43351">
    <property type="entry name" value="L(+)-TARTRATE DEHYDRATASE SUBUNIT BETA"/>
    <property type="match status" value="1"/>
</dbReference>
<gene>
    <name evidence="4" type="ordered locus">Ferpe_0623</name>
</gene>
<keyword evidence="2" id="KW-0456">Lyase</keyword>
<accession>H9UB59</accession>
<dbReference type="eggNOG" id="COG1838">
    <property type="taxonomic scope" value="Bacteria"/>
</dbReference>
<dbReference type="InterPro" id="IPR036660">
    <property type="entry name" value="Fe-S_hydroAse_TtdB_cat_sf"/>
</dbReference>
<dbReference type="EMBL" id="CP003260">
    <property type="protein sequence ID" value="AFG34752.1"/>
    <property type="molecule type" value="Genomic_DNA"/>
</dbReference>
<dbReference type="Gene3D" id="3.20.130.10">
    <property type="entry name" value="Fe-S hydro-lyase, tartrate dehydratase beta-type, catalytic domain"/>
    <property type="match status" value="1"/>
</dbReference>
<dbReference type="STRING" id="771875.Ferpe_0623"/>
<evidence type="ECO:0000313" key="4">
    <source>
        <dbReference type="EMBL" id="AFG34752.1"/>
    </source>
</evidence>
<dbReference type="AlphaFoldDB" id="H9UB59"/>
<dbReference type="RefSeq" id="WP_014451216.1">
    <property type="nucleotide sequence ID" value="NC_017095.1"/>
</dbReference>
<dbReference type="PANTHER" id="PTHR43351:SF2">
    <property type="entry name" value="L(+)-TARTRATE DEHYDRATASE SUBUNIT BETA-RELATED"/>
    <property type="match status" value="1"/>
</dbReference>
<dbReference type="SUPFAM" id="SSF117457">
    <property type="entry name" value="FumA C-terminal domain-like"/>
    <property type="match status" value="1"/>
</dbReference>
<evidence type="ECO:0000259" key="3">
    <source>
        <dbReference type="Pfam" id="PF05683"/>
    </source>
</evidence>
<organism evidence="4 5">
    <name type="scientific">Fervidobacterium pennivorans (strain DSM 9078 / Ven5)</name>
    <dbReference type="NCBI Taxonomy" id="771875"/>
    <lineage>
        <taxon>Bacteria</taxon>
        <taxon>Thermotogati</taxon>
        <taxon>Thermotogota</taxon>
        <taxon>Thermotogae</taxon>
        <taxon>Thermotogales</taxon>
        <taxon>Fervidobacteriaceae</taxon>
        <taxon>Fervidobacterium</taxon>
    </lineage>
</organism>
<dbReference type="KEGG" id="fpe:Ferpe_0623"/>
<dbReference type="NCBIfam" id="TIGR00723">
    <property type="entry name" value="ttdB_fumA_fumB"/>
    <property type="match status" value="1"/>
</dbReference>
<sequence length="171" mass="19097">MNKIDKIALCDLRNLKAGESFYYSGTLLVMRDAAHKRIIEEERETGKLPISLYGKIIFYAGPTFSNGRMVIGPTTSKRMDKFLEYTLSKGVIATIGKGERTHEAIEAIKKYRAPYLVAPSGCAAYLSEKILDWKIVAFEELGPEAIYEITVKDFPLVVAIDCNGNLLRQNG</sequence>
<dbReference type="HOGENOM" id="CLU_098588_2_0_0"/>
<feature type="domain" description="Fe-S hydro-lyase tartrate dehydratase beta-type catalytic" evidence="3">
    <location>
        <begin position="7"/>
        <end position="167"/>
    </location>
</feature>
<name>H9UB59_FERPD</name>
<evidence type="ECO:0000313" key="5">
    <source>
        <dbReference type="Proteomes" id="UP000007384"/>
    </source>
</evidence>
<evidence type="ECO:0000256" key="1">
    <source>
        <dbReference type="ARBA" id="ARBA00008876"/>
    </source>
</evidence>
<proteinExistence type="inferred from homology"/>
<keyword evidence="5" id="KW-1185">Reference proteome</keyword>
<reference evidence="4" key="1">
    <citation type="submission" date="2012-03" db="EMBL/GenBank/DDBJ databases">
        <title>Complete sequence of Fervidobacterium pennivorans DSM 9078.</title>
        <authorList>
            <consortium name="US DOE Joint Genome Institute"/>
            <person name="Lucas S."/>
            <person name="Han J."/>
            <person name="Lapidus A."/>
            <person name="Cheng J.-F."/>
            <person name="Goodwin L."/>
            <person name="Pitluck S."/>
            <person name="Peters L."/>
            <person name="Ovchinnikova G."/>
            <person name="Lu M."/>
            <person name="Detter J.C."/>
            <person name="Han C."/>
            <person name="Tapia R."/>
            <person name="Land M."/>
            <person name="Hauser L."/>
            <person name="Kyrpides N."/>
            <person name="Ivanova N."/>
            <person name="Pagani I."/>
            <person name="Noll K.M."/>
            <person name="Woyke T."/>
        </authorList>
    </citation>
    <scope>NUCLEOTIDE SEQUENCE</scope>
    <source>
        <strain evidence="4">DSM 9078</strain>
    </source>
</reference>
<dbReference type="Proteomes" id="UP000007384">
    <property type="component" value="Chromosome"/>
</dbReference>
<evidence type="ECO:0000256" key="2">
    <source>
        <dbReference type="ARBA" id="ARBA00023239"/>
    </source>
</evidence>
<protein>
    <submittedName>
        <fullName evidence="4">Hydro-lyase family enzyme, Fe-S type, tartrate/fumarate subfamily</fullName>
    </submittedName>
</protein>
<dbReference type="OrthoDB" id="9798978at2"/>
<dbReference type="Pfam" id="PF05683">
    <property type="entry name" value="Fumerase_C"/>
    <property type="match status" value="1"/>
</dbReference>
<dbReference type="PATRIC" id="fig|771875.3.peg.638"/>
<dbReference type="InterPro" id="IPR004647">
    <property type="entry name" value="Fe-S_hydro-lyase_TtdB-typ_cat"/>
</dbReference>